<proteinExistence type="predicted"/>
<keyword evidence="1 2" id="KW-0732">Signal</keyword>
<comment type="caution">
    <text evidence="3">The sequence shown here is derived from an EMBL/GenBank/DDBJ whole genome shotgun (WGS) entry which is preliminary data.</text>
</comment>
<evidence type="ECO:0000256" key="1">
    <source>
        <dbReference type="ARBA" id="ARBA00022729"/>
    </source>
</evidence>
<feature type="signal peptide" evidence="2">
    <location>
        <begin position="1"/>
        <end position="17"/>
    </location>
</feature>
<feature type="non-terminal residue" evidence="3">
    <location>
        <position position="231"/>
    </location>
</feature>
<dbReference type="Gene3D" id="2.40.40.10">
    <property type="entry name" value="RlpA-like domain"/>
    <property type="match status" value="2"/>
</dbReference>
<dbReference type="PANTHER" id="PTHR31836:SF28">
    <property type="entry name" value="SRCR DOMAIN-CONTAINING PROTEIN-RELATED"/>
    <property type="match status" value="1"/>
</dbReference>
<gene>
    <name evidence="3" type="ORF">GMARGA_LOCUS24561</name>
</gene>
<reference evidence="3 4" key="1">
    <citation type="submission" date="2021-06" db="EMBL/GenBank/DDBJ databases">
        <authorList>
            <person name="Kallberg Y."/>
            <person name="Tangrot J."/>
            <person name="Rosling A."/>
        </authorList>
    </citation>
    <scope>NUCLEOTIDE SEQUENCE [LARGE SCALE GENOMIC DNA]</scope>
    <source>
        <strain evidence="3 4">120-4 pot B 10/14</strain>
    </source>
</reference>
<dbReference type="Proteomes" id="UP000789901">
    <property type="component" value="Unassembled WGS sequence"/>
</dbReference>
<evidence type="ECO:0000313" key="3">
    <source>
        <dbReference type="EMBL" id="CAG8807742.1"/>
    </source>
</evidence>
<keyword evidence="4" id="KW-1185">Reference proteome</keyword>
<accession>A0ABN7VZG9</accession>
<dbReference type="EMBL" id="CAJVQB010026040">
    <property type="protein sequence ID" value="CAG8807742.1"/>
    <property type="molecule type" value="Genomic_DNA"/>
</dbReference>
<organism evidence="3 4">
    <name type="scientific">Gigaspora margarita</name>
    <dbReference type="NCBI Taxonomy" id="4874"/>
    <lineage>
        <taxon>Eukaryota</taxon>
        <taxon>Fungi</taxon>
        <taxon>Fungi incertae sedis</taxon>
        <taxon>Mucoromycota</taxon>
        <taxon>Glomeromycotina</taxon>
        <taxon>Glomeromycetes</taxon>
        <taxon>Diversisporales</taxon>
        <taxon>Gigasporaceae</taxon>
        <taxon>Gigaspora</taxon>
    </lineage>
</organism>
<dbReference type="SUPFAM" id="SSF50685">
    <property type="entry name" value="Barwin-like endoglucanases"/>
    <property type="match status" value="2"/>
</dbReference>
<evidence type="ECO:0000256" key="2">
    <source>
        <dbReference type="SAM" id="SignalP"/>
    </source>
</evidence>
<sequence length="231" mass="24870">MTISLCIIAFFFDFNDADKPDSLKSEPESRRFAHFAKRDFTGKTTYFFPGFGACGYQNTSSNFVVALSSARFNGGSPNKDPICNKTIQVTSDSKSVNGMVVDKCAGCNVNDLLISPAAFSALADLNKGHMAVNWTFLSKRDFTGGATYFFPDLGACGYQNTSNDFVAALSSVRFDRGNPNKDPICNKMIQVTCDSKSVNVMVVDKCTGCNANDLLLSPIAFSALAGLSKGQ</sequence>
<dbReference type="InterPro" id="IPR036908">
    <property type="entry name" value="RlpA-like_sf"/>
</dbReference>
<protein>
    <submittedName>
        <fullName evidence="3">7182_t:CDS:1</fullName>
    </submittedName>
</protein>
<dbReference type="CDD" id="cd22191">
    <property type="entry name" value="DPBB_RlpA_EXP_N-like"/>
    <property type="match status" value="2"/>
</dbReference>
<evidence type="ECO:0000313" key="4">
    <source>
        <dbReference type="Proteomes" id="UP000789901"/>
    </source>
</evidence>
<dbReference type="InterPro" id="IPR051477">
    <property type="entry name" value="Expansin_CellWall"/>
</dbReference>
<feature type="chain" id="PRO_5045119237" evidence="2">
    <location>
        <begin position="18"/>
        <end position="231"/>
    </location>
</feature>
<name>A0ABN7VZG9_GIGMA</name>
<dbReference type="PANTHER" id="PTHR31836">
    <property type="match status" value="1"/>
</dbReference>